<feature type="chain" id="PRO_5032842356" description="DUF3617 family protein" evidence="1">
    <location>
        <begin position="21"/>
        <end position="147"/>
    </location>
</feature>
<dbReference type="Proteomes" id="UP000435243">
    <property type="component" value="Unassembled WGS sequence"/>
</dbReference>
<protein>
    <recommendedName>
        <fullName evidence="4">DUF3617 family protein</fullName>
    </recommendedName>
</protein>
<keyword evidence="1" id="KW-0732">Signal</keyword>
<evidence type="ECO:0000313" key="3">
    <source>
        <dbReference type="Proteomes" id="UP000435243"/>
    </source>
</evidence>
<comment type="caution">
    <text evidence="2">The sequence shown here is derived from an EMBL/GenBank/DDBJ whole genome shotgun (WGS) entry which is preliminary data.</text>
</comment>
<sequence length="147" mass="15671">MNKSVASFIALGAIAMSAGCAPVDGETRASGDGSARQCFFTSQINSYSDAEDGPDGEERFYIETGPNDNWLFEAIGPCNDLDFTMQIALDTRGMGSVCTGNTETLLIPRTPTGTGRCSVRVLQKMTDDERDAFEAAAKAAVEARRAQ</sequence>
<dbReference type="AlphaFoldDB" id="A0A844ZIA5"/>
<dbReference type="EMBL" id="WTYY01000001">
    <property type="protein sequence ID" value="MXO87535.1"/>
    <property type="molecule type" value="Genomic_DNA"/>
</dbReference>
<dbReference type="Pfam" id="PF20101">
    <property type="entry name" value="DUF6491"/>
    <property type="match status" value="1"/>
</dbReference>
<proteinExistence type="predicted"/>
<feature type="signal peptide" evidence="1">
    <location>
        <begin position="1"/>
        <end position="20"/>
    </location>
</feature>
<dbReference type="OrthoDB" id="6400990at2"/>
<dbReference type="PROSITE" id="PS51257">
    <property type="entry name" value="PROKAR_LIPOPROTEIN"/>
    <property type="match status" value="1"/>
</dbReference>
<name>A0A844ZIA5_9SPHN</name>
<reference evidence="2 3" key="1">
    <citation type="submission" date="2019-12" db="EMBL/GenBank/DDBJ databases">
        <title>Genomic-based taxomic classification of the family Erythrobacteraceae.</title>
        <authorList>
            <person name="Xu L."/>
        </authorList>
    </citation>
    <scope>NUCLEOTIDE SEQUENCE [LARGE SCALE GENOMIC DNA]</scope>
    <source>
        <strain evidence="2 3">JCM 16339</strain>
    </source>
</reference>
<organism evidence="2 3">
    <name type="scientific">Alteraurantiacibacter aestuarii</name>
    <dbReference type="NCBI Taxonomy" id="650004"/>
    <lineage>
        <taxon>Bacteria</taxon>
        <taxon>Pseudomonadati</taxon>
        <taxon>Pseudomonadota</taxon>
        <taxon>Alphaproteobacteria</taxon>
        <taxon>Sphingomonadales</taxon>
        <taxon>Erythrobacteraceae</taxon>
        <taxon>Alteraurantiacibacter</taxon>
    </lineage>
</organism>
<dbReference type="RefSeq" id="WP_160589462.1">
    <property type="nucleotide sequence ID" value="NZ_BAAAFP010000002.1"/>
</dbReference>
<accession>A0A844ZIA5</accession>
<evidence type="ECO:0000256" key="1">
    <source>
        <dbReference type="SAM" id="SignalP"/>
    </source>
</evidence>
<evidence type="ECO:0008006" key="4">
    <source>
        <dbReference type="Google" id="ProtNLM"/>
    </source>
</evidence>
<keyword evidence="3" id="KW-1185">Reference proteome</keyword>
<evidence type="ECO:0000313" key="2">
    <source>
        <dbReference type="EMBL" id="MXO87535.1"/>
    </source>
</evidence>
<gene>
    <name evidence="2" type="ORF">GRI32_02155</name>
</gene>
<dbReference type="InterPro" id="IPR045500">
    <property type="entry name" value="DUF6491"/>
</dbReference>